<sequence>MCDKDNQSLPSQQKTPKQQTVVPYALAGGLVGASFGYLASPENGKKIVNQFSRSTFVRAAGREVMRTAQDLLTEQAMFALRQSATGYMQKYAGNNAAKDQGMASNDLENNQHHFQEKYEELKEENKDLQNNLQRIEEKLNKLLEVSSQKGDST</sequence>
<feature type="region of interest" description="Disordered" evidence="2">
    <location>
        <begin position="1"/>
        <end position="20"/>
    </location>
</feature>
<name>A0ABW5PXB6_9BACI</name>
<dbReference type="NCBIfam" id="NF041669">
    <property type="entry name" value="GvpT"/>
    <property type="match status" value="1"/>
</dbReference>
<dbReference type="EMBL" id="JBHUMX010000008">
    <property type="protein sequence ID" value="MFD2627981.1"/>
    <property type="molecule type" value="Genomic_DNA"/>
</dbReference>
<evidence type="ECO:0000313" key="5">
    <source>
        <dbReference type="Proteomes" id="UP001597451"/>
    </source>
</evidence>
<comment type="caution">
    <text evidence="4">The sequence shown here is derived from an EMBL/GenBank/DDBJ whole genome shotgun (WGS) entry which is preliminary data.</text>
</comment>
<evidence type="ECO:0000256" key="3">
    <source>
        <dbReference type="SAM" id="Phobius"/>
    </source>
</evidence>
<feature type="coiled-coil region" evidence="1">
    <location>
        <begin position="104"/>
        <end position="145"/>
    </location>
</feature>
<accession>A0ABW5PXB6</accession>
<feature type="compositionally biased region" description="Polar residues" evidence="2">
    <location>
        <begin position="7"/>
        <end position="20"/>
    </location>
</feature>
<gene>
    <name evidence="4" type="primary">gvpT</name>
    <name evidence="4" type="ORF">ACFSUN_04115</name>
</gene>
<protein>
    <submittedName>
        <fullName evidence="4">GvpT/GvpP family gas vesicle accessory protein</fullName>
    </submittedName>
</protein>
<evidence type="ECO:0000256" key="2">
    <source>
        <dbReference type="SAM" id="MobiDB-lite"/>
    </source>
</evidence>
<proteinExistence type="predicted"/>
<reference evidence="5" key="1">
    <citation type="journal article" date="2019" name="Int. J. Syst. Evol. Microbiol.">
        <title>The Global Catalogue of Microorganisms (GCM) 10K type strain sequencing project: providing services to taxonomists for standard genome sequencing and annotation.</title>
        <authorList>
            <consortium name="The Broad Institute Genomics Platform"/>
            <consortium name="The Broad Institute Genome Sequencing Center for Infectious Disease"/>
            <person name="Wu L."/>
            <person name="Ma J."/>
        </authorList>
    </citation>
    <scope>NUCLEOTIDE SEQUENCE [LARGE SCALE GENOMIC DNA]</scope>
    <source>
        <strain evidence="5">TISTR 1858</strain>
    </source>
</reference>
<dbReference type="Proteomes" id="UP001597451">
    <property type="component" value="Unassembled WGS sequence"/>
</dbReference>
<keyword evidence="1" id="KW-0175">Coiled coil</keyword>
<feature type="transmembrane region" description="Helical" evidence="3">
    <location>
        <begin position="21"/>
        <end position="39"/>
    </location>
</feature>
<keyword evidence="3" id="KW-0472">Membrane</keyword>
<keyword evidence="3" id="KW-0812">Transmembrane</keyword>
<organism evidence="4 5">
    <name type="scientific">Oceanobacillus kapialis</name>
    <dbReference type="NCBI Taxonomy" id="481353"/>
    <lineage>
        <taxon>Bacteria</taxon>
        <taxon>Bacillati</taxon>
        <taxon>Bacillota</taxon>
        <taxon>Bacilli</taxon>
        <taxon>Bacillales</taxon>
        <taxon>Bacillaceae</taxon>
        <taxon>Oceanobacillus</taxon>
    </lineage>
</organism>
<dbReference type="RefSeq" id="WP_379560663.1">
    <property type="nucleotide sequence ID" value="NZ_JBHUMX010000008.1"/>
</dbReference>
<dbReference type="InterPro" id="IPR049646">
    <property type="entry name" value="GvpT/GvpP-like"/>
</dbReference>
<evidence type="ECO:0000313" key="4">
    <source>
        <dbReference type="EMBL" id="MFD2627981.1"/>
    </source>
</evidence>
<evidence type="ECO:0000256" key="1">
    <source>
        <dbReference type="SAM" id="Coils"/>
    </source>
</evidence>
<keyword evidence="3" id="KW-1133">Transmembrane helix</keyword>
<keyword evidence="5" id="KW-1185">Reference proteome</keyword>